<evidence type="ECO:0000313" key="2">
    <source>
        <dbReference type="Proteomes" id="UP000177625"/>
    </source>
</evidence>
<reference evidence="2" key="1">
    <citation type="submission" date="2016-03" db="EMBL/GenBank/DDBJ databases">
        <authorList>
            <person name="Guldener U."/>
        </authorList>
    </citation>
    <scope>NUCLEOTIDE SEQUENCE [LARGE SCALE GENOMIC DNA]</scope>
</reference>
<proteinExistence type="predicted"/>
<protein>
    <submittedName>
        <fullName evidence="1">Uncharacterized protein</fullName>
    </submittedName>
</protein>
<dbReference type="EMBL" id="FJVC01000044">
    <property type="protein sequence ID" value="CZT41745.1"/>
    <property type="molecule type" value="Genomic_DNA"/>
</dbReference>
<keyword evidence="2" id="KW-1185">Reference proteome</keyword>
<dbReference type="Proteomes" id="UP000177625">
    <property type="component" value="Unassembled WGS sequence"/>
</dbReference>
<organism evidence="1 2">
    <name type="scientific">Rhynchosporium secalis</name>
    <name type="common">Barley scald fungus</name>
    <dbReference type="NCBI Taxonomy" id="38038"/>
    <lineage>
        <taxon>Eukaryota</taxon>
        <taxon>Fungi</taxon>
        <taxon>Dikarya</taxon>
        <taxon>Ascomycota</taxon>
        <taxon>Pezizomycotina</taxon>
        <taxon>Leotiomycetes</taxon>
        <taxon>Helotiales</taxon>
        <taxon>Ploettnerulaceae</taxon>
        <taxon>Rhynchosporium</taxon>
    </lineage>
</organism>
<dbReference type="AlphaFoldDB" id="A0A1E1LZP3"/>
<gene>
    <name evidence="1" type="ORF">RSE6_01524</name>
</gene>
<accession>A0A1E1LZP3</accession>
<sequence>MEGSKDRRNTRQPIAGDILGSAAGYVKDYRCPPVSSRDSKHGAKDWYFLRASHADMLETGLIMLEPDISKGLTAADIVKHERNKQPIFAV</sequence>
<evidence type="ECO:0000313" key="1">
    <source>
        <dbReference type="EMBL" id="CZT41745.1"/>
    </source>
</evidence>
<name>A0A1E1LZP3_RHYSE</name>